<keyword evidence="2" id="KW-1185">Reference proteome</keyword>
<evidence type="ECO:0000313" key="1">
    <source>
        <dbReference type="EMBL" id="KAJ1671272.1"/>
    </source>
</evidence>
<dbReference type="EMBL" id="JAMZIH010008831">
    <property type="protein sequence ID" value="KAJ1671272.1"/>
    <property type="molecule type" value="Genomic_DNA"/>
</dbReference>
<reference evidence="1" key="1">
    <citation type="submission" date="2022-06" db="EMBL/GenBank/DDBJ databases">
        <title>Phylogenomic reconstructions and comparative analyses of Kickxellomycotina fungi.</title>
        <authorList>
            <person name="Reynolds N.K."/>
            <person name="Stajich J.E."/>
            <person name="Barry K."/>
            <person name="Grigoriev I.V."/>
            <person name="Crous P."/>
            <person name="Smith M.E."/>
        </authorList>
    </citation>
    <scope>NUCLEOTIDE SEQUENCE</scope>
    <source>
        <strain evidence="1">RSA 2271</strain>
    </source>
</reference>
<feature type="non-terminal residue" evidence="1">
    <location>
        <position position="1"/>
    </location>
</feature>
<organism evidence="1 2">
    <name type="scientific">Spiromyces aspiralis</name>
    <dbReference type="NCBI Taxonomy" id="68401"/>
    <lineage>
        <taxon>Eukaryota</taxon>
        <taxon>Fungi</taxon>
        <taxon>Fungi incertae sedis</taxon>
        <taxon>Zoopagomycota</taxon>
        <taxon>Kickxellomycotina</taxon>
        <taxon>Kickxellomycetes</taxon>
        <taxon>Kickxellales</taxon>
        <taxon>Kickxellaceae</taxon>
        <taxon>Spiromyces</taxon>
    </lineage>
</organism>
<protein>
    <submittedName>
        <fullName evidence="1">Uncharacterized protein</fullName>
    </submittedName>
</protein>
<gene>
    <name evidence="1" type="ORF">EV182_007723</name>
</gene>
<dbReference type="Proteomes" id="UP001145114">
    <property type="component" value="Unassembled WGS sequence"/>
</dbReference>
<sequence>GTSTYSSLHRAGSCRRPPGAASRTTRACRLCSPAAASTSIASERTSITCLWRPSSSSTSPSVTPTLSTTSPISRSSRSSALSTTRAIRPSRTLTATSPTIFSTSGRKSRRGYSTSLVSIALSMEAVLSVPRRPWTSLSETPSLPPLPPSLGLRSQGRASTTHRVRDSSPNPACSATPRSLRTSTNAACAKSPSISSLHFERWSRKASMSCAPSRSRRTGICSRC</sequence>
<proteinExistence type="predicted"/>
<evidence type="ECO:0000313" key="2">
    <source>
        <dbReference type="Proteomes" id="UP001145114"/>
    </source>
</evidence>
<comment type="caution">
    <text evidence="1">The sequence shown here is derived from an EMBL/GenBank/DDBJ whole genome shotgun (WGS) entry which is preliminary data.</text>
</comment>
<name>A0ACC1H822_9FUNG</name>
<feature type="non-terminal residue" evidence="1">
    <location>
        <position position="224"/>
    </location>
</feature>
<accession>A0ACC1H822</accession>